<feature type="transmembrane region" description="Helical" evidence="4">
    <location>
        <begin position="84"/>
        <end position="103"/>
    </location>
</feature>
<keyword evidence="2" id="KW-0238">DNA-binding</keyword>
<gene>
    <name evidence="6" type="ORF">GJG86_09285</name>
</gene>
<dbReference type="Gene3D" id="1.10.10.10">
    <property type="entry name" value="Winged helix-like DNA-binding domain superfamily/Winged helix DNA-binding domain"/>
    <property type="match status" value="1"/>
</dbReference>
<keyword evidence="4" id="KW-0812">Transmembrane</keyword>
<dbReference type="CDD" id="cd06170">
    <property type="entry name" value="LuxR_C_like"/>
    <property type="match status" value="1"/>
</dbReference>
<evidence type="ECO:0000259" key="5">
    <source>
        <dbReference type="PROSITE" id="PS50043"/>
    </source>
</evidence>
<evidence type="ECO:0000256" key="1">
    <source>
        <dbReference type="ARBA" id="ARBA00023015"/>
    </source>
</evidence>
<feature type="transmembrane region" description="Helical" evidence="4">
    <location>
        <begin position="145"/>
        <end position="166"/>
    </location>
</feature>
<evidence type="ECO:0000256" key="4">
    <source>
        <dbReference type="SAM" id="Phobius"/>
    </source>
</evidence>
<feature type="transmembrane region" description="Helical" evidence="4">
    <location>
        <begin position="109"/>
        <end position="133"/>
    </location>
</feature>
<feature type="transmembrane region" description="Helical" evidence="4">
    <location>
        <begin position="172"/>
        <end position="192"/>
    </location>
</feature>
<keyword evidence="7" id="KW-1185">Reference proteome</keyword>
<name>A0A6N7RMY7_9ACTN</name>
<evidence type="ECO:0000313" key="6">
    <source>
        <dbReference type="EMBL" id="MRX82683.1"/>
    </source>
</evidence>
<dbReference type="InterPro" id="IPR016032">
    <property type="entry name" value="Sig_transdc_resp-reg_C-effctor"/>
</dbReference>
<feature type="transmembrane region" description="Helical" evidence="4">
    <location>
        <begin position="12"/>
        <end position="30"/>
    </location>
</feature>
<comment type="caution">
    <text evidence="6">The sequence shown here is derived from an EMBL/GenBank/DDBJ whole genome shotgun (WGS) entry which is preliminary data.</text>
</comment>
<keyword evidence="4" id="KW-0472">Membrane</keyword>
<sequence>MQNEGERMRRSLFDRSFVLVALGFSLFLSWPYCTFSMTSLLGSSVHGDSLNNYCWIASLLFVSITLFVLAALRTRTAALLDKTAVKVTNAVVLAAANVVIMVGGTVPGAYGVALVLAACVATGVATGFLHVLWGLRIMAIGVGRVPALVPIAYTCSFAEVLLTVLLPVEIRPLFVIGGIVVAGILLCIRPRSGGEDAVLVEREAPSQVPATKVLTMRDFAVVFFCFVCSSFVDSLSRPSRMVDIAEFPVTLLIAAAFAAMVAVALMKRSRGLTFDLVTRLVTPVLLVGLLFSIWPSDALPSVAYIMVFSVTQMTVIFIWIAGITHGVQSAADMVRVLGVPLGVNYAGSVAGTAIGLLLGLANPAMVAFSLAVLLGSAVVVFSNREQPQSPIIAREYVDARSATFDRLSSRYGLSKREGEIFALFASGRNSAYICDICFISRNTVDTHLKHIYDKTGVRSKQGLIDLVEEEERSLVGEGGRAQ</sequence>
<dbReference type="Proteomes" id="UP000438093">
    <property type="component" value="Unassembled WGS sequence"/>
</dbReference>
<dbReference type="GO" id="GO:0006355">
    <property type="term" value="P:regulation of DNA-templated transcription"/>
    <property type="evidence" value="ECO:0007669"/>
    <property type="project" value="InterPro"/>
</dbReference>
<keyword evidence="3" id="KW-0804">Transcription</keyword>
<dbReference type="PRINTS" id="PR00038">
    <property type="entry name" value="HTHLUXR"/>
</dbReference>
<organism evidence="6 7">
    <name type="scientific">Eggerthella guodeyinii</name>
    <dbReference type="NCBI Taxonomy" id="2690837"/>
    <lineage>
        <taxon>Bacteria</taxon>
        <taxon>Bacillati</taxon>
        <taxon>Actinomycetota</taxon>
        <taxon>Coriobacteriia</taxon>
        <taxon>Eggerthellales</taxon>
        <taxon>Eggerthellaceae</taxon>
        <taxon>Eggerthella</taxon>
    </lineage>
</organism>
<proteinExistence type="predicted"/>
<dbReference type="SUPFAM" id="SSF46894">
    <property type="entry name" value="C-terminal effector domain of the bipartite response regulators"/>
    <property type="match status" value="1"/>
</dbReference>
<reference evidence="7" key="1">
    <citation type="submission" date="2019-08" db="EMBL/GenBank/DDBJ databases">
        <title>Arthrobacter sp. nov., isolated from plateau pika and Tibetan wild ass.</title>
        <authorList>
            <person name="Ge Y."/>
        </authorList>
    </citation>
    <scope>NUCLEOTIDE SEQUENCE [LARGE SCALE GENOMIC DNA]</scope>
    <source>
        <strain evidence="7">HF-4214</strain>
    </source>
</reference>
<feature type="transmembrane region" description="Helical" evidence="4">
    <location>
        <begin position="50"/>
        <end position="72"/>
    </location>
</feature>
<dbReference type="PANTHER" id="PTHR44688:SF16">
    <property type="entry name" value="DNA-BINDING TRANSCRIPTIONAL ACTIVATOR DEVR_DOSR"/>
    <property type="match status" value="1"/>
</dbReference>
<dbReference type="GO" id="GO:0003677">
    <property type="term" value="F:DNA binding"/>
    <property type="evidence" value="ECO:0007669"/>
    <property type="project" value="UniProtKB-KW"/>
</dbReference>
<feature type="transmembrane region" description="Helical" evidence="4">
    <location>
        <begin position="302"/>
        <end position="324"/>
    </location>
</feature>
<evidence type="ECO:0000313" key="7">
    <source>
        <dbReference type="Proteomes" id="UP000438093"/>
    </source>
</evidence>
<keyword evidence="4" id="KW-1133">Transmembrane helix</keyword>
<feature type="transmembrane region" description="Helical" evidence="4">
    <location>
        <begin position="336"/>
        <end position="358"/>
    </location>
</feature>
<feature type="transmembrane region" description="Helical" evidence="4">
    <location>
        <begin position="213"/>
        <end position="232"/>
    </location>
</feature>
<dbReference type="SMART" id="SM00421">
    <property type="entry name" value="HTH_LUXR"/>
    <property type="match status" value="1"/>
</dbReference>
<evidence type="ECO:0000256" key="2">
    <source>
        <dbReference type="ARBA" id="ARBA00023125"/>
    </source>
</evidence>
<feature type="domain" description="HTH luxR-type" evidence="5">
    <location>
        <begin position="406"/>
        <end position="471"/>
    </location>
</feature>
<feature type="transmembrane region" description="Helical" evidence="4">
    <location>
        <begin position="364"/>
        <end position="382"/>
    </location>
</feature>
<evidence type="ECO:0000256" key="3">
    <source>
        <dbReference type="ARBA" id="ARBA00023163"/>
    </source>
</evidence>
<dbReference type="EMBL" id="VTFY01000007">
    <property type="protein sequence ID" value="MRX82683.1"/>
    <property type="molecule type" value="Genomic_DNA"/>
</dbReference>
<keyword evidence="1" id="KW-0805">Transcription regulation</keyword>
<dbReference type="InterPro" id="IPR000792">
    <property type="entry name" value="Tscrpt_reg_LuxR_C"/>
</dbReference>
<protein>
    <recommendedName>
        <fullName evidence="5">HTH luxR-type domain-containing protein</fullName>
    </recommendedName>
</protein>
<dbReference type="PROSITE" id="PS50043">
    <property type="entry name" value="HTH_LUXR_2"/>
    <property type="match status" value="1"/>
</dbReference>
<dbReference type="AlphaFoldDB" id="A0A6N7RMY7"/>
<feature type="transmembrane region" description="Helical" evidence="4">
    <location>
        <begin position="244"/>
        <end position="265"/>
    </location>
</feature>
<dbReference type="InterPro" id="IPR036388">
    <property type="entry name" value="WH-like_DNA-bd_sf"/>
</dbReference>
<dbReference type="PANTHER" id="PTHR44688">
    <property type="entry name" value="DNA-BINDING TRANSCRIPTIONAL ACTIVATOR DEVR_DOSR"/>
    <property type="match status" value="1"/>
</dbReference>
<accession>A0A6N7RMY7</accession>
<dbReference type="Pfam" id="PF00196">
    <property type="entry name" value="GerE"/>
    <property type="match status" value="1"/>
</dbReference>
<feature type="transmembrane region" description="Helical" evidence="4">
    <location>
        <begin position="277"/>
        <end position="296"/>
    </location>
</feature>